<keyword evidence="4" id="KW-1185">Reference proteome</keyword>
<sequence length="256" mass="28058">MMTLFPSSIERTVASALLLLSETKPLSPSSPQPGFDGGSVIVKERNENKSGSEESLSFVSNSSKSQCSTLTSGSSSSMKIQKAHKLRMVSIVARSHEMKFKVVRKRRSEVCWSFDQRKIVLALPAKVSSRSESPDDSCLSSTSSAASSARSRYVSNGTTRNQMEPKPERAKVNSVCGPGSAYMRRQAEAILKLLSRGSSSEVRIRQVLGDSPDTSKALRMLLKQEEIKRSGTGGRQDPYIYKDEDLSICELRLAVK</sequence>
<dbReference type="STRING" id="180498.A0A067K1C2"/>
<dbReference type="Pfam" id="PF25370">
    <property type="entry name" value="HTH_74"/>
    <property type="match status" value="1"/>
</dbReference>
<feature type="region of interest" description="Disordered" evidence="1">
    <location>
        <begin position="52"/>
        <end position="79"/>
    </location>
</feature>
<accession>A0A067K1C2</accession>
<evidence type="ECO:0000259" key="2">
    <source>
        <dbReference type="Pfam" id="PF25370"/>
    </source>
</evidence>
<organism evidence="3 4">
    <name type="scientific">Jatropha curcas</name>
    <name type="common">Barbados nut</name>
    <dbReference type="NCBI Taxonomy" id="180498"/>
    <lineage>
        <taxon>Eukaryota</taxon>
        <taxon>Viridiplantae</taxon>
        <taxon>Streptophyta</taxon>
        <taxon>Embryophyta</taxon>
        <taxon>Tracheophyta</taxon>
        <taxon>Spermatophyta</taxon>
        <taxon>Magnoliopsida</taxon>
        <taxon>eudicotyledons</taxon>
        <taxon>Gunneridae</taxon>
        <taxon>Pentapetalae</taxon>
        <taxon>rosids</taxon>
        <taxon>fabids</taxon>
        <taxon>Malpighiales</taxon>
        <taxon>Euphorbiaceae</taxon>
        <taxon>Crotonoideae</taxon>
        <taxon>Jatropheae</taxon>
        <taxon>Jatropha</taxon>
    </lineage>
</organism>
<gene>
    <name evidence="3" type="ORF">JCGZ_21088</name>
</gene>
<proteinExistence type="predicted"/>
<dbReference type="Proteomes" id="UP000027138">
    <property type="component" value="Unassembled WGS sequence"/>
</dbReference>
<dbReference type="EMBL" id="KK914930">
    <property type="protein sequence ID" value="KDP26055.1"/>
    <property type="molecule type" value="Genomic_DNA"/>
</dbReference>
<feature type="region of interest" description="Disordered" evidence="1">
    <location>
        <begin position="149"/>
        <end position="174"/>
    </location>
</feature>
<protein>
    <recommendedName>
        <fullName evidence="2">HTH three-helical bundle domain-containing protein</fullName>
    </recommendedName>
</protein>
<dbReference type="PANTHER" id="PTHR34799">
    <property type="entry name" value="OS07G0656300 PROTEIN"/>
    <property type="match status" value="1"/>
</dbReference>
<dbReference type="OrthoDB" id="515857at2759"/>
<evidence type="ECO:0000313" key="4">
    <source>
        <dbReference type="Proteomes" id="UP000027138"/>
    </source>
</evidence>
<dbReference type="AlphaFoldDB" id="A0A067K1C2"/>
<feature type="compositionally biased region" description="Low complexity" evidence="1">
    <location>
        <begin position="53"/>
        <end position="77"/>
    </location>
</feature>
<dbReference type="PANTHER" id="PTHR34799:SF2">
    <property type="entry name" value="OS07G0656300 PROTEIN"/>
    <property type="match status" value="1"/>
</dbReference>
<evidence type="ECO:0000313" key="3">
    <source>
        <dbReference type="EMBL" id="KDP26055.1"/>
    </source>
</evidence>
<feature type="domain" description="HTH three-helical bundle" evidence="2">
    <location>
        <begin position="180"/>
        <end position="220"/>
    </location>
</feature>
<dbReference type="InterPro" id="IPR057523">
    <property type="entry name" value="HTH_74"/>
</dbReference>
<reference evidence="3 4" key="1">
    <citation type="journal article" date="2014" name="PLoS ONE">
        <title>Global Analysis of Gene Expression Profiles in Physic Nut (Jatropha curcas L.) Seedlings Exposed to Salt Stress.</title>
        <authorList>
            <person name="Zhang L."/>
            <person name="Zhang C."/>
            <person name="Wu P."/>
            <person name="Chen Y."/>
            <person name="Li M."/>
            <person name="Jiang H."/>
            <person name="Wu G."/>
        </authorList>
    </citation>
    <scope>NUCLEOTIDE SEQUENCE [LARGE SCALE GENOMIC DNA]</scope>
    <source>
        <strain evidence="4">cv. GZQX0401</strain>
        <tissue evidence="3">Young leaves</tissue>
    </source>
</reference>
<evidence type="ECO:0000256" key="1">
    <source>
        <dbReference type="SAM" id="MobiDB-lite"/>
    </source>
</evidence>
<name>A0A067K1C2_JATCU</name>